<dbReference type="InterPro" id="IPR001223">
    <property type="entry name" value="Glyco_hydro18_cat"/>
</dbReference>
<dbReference type="SMART" id="SM00636">
    <property type="entry name" value="Glyco_18"/>
    <property type="match status" value="1"/>
</dbReference>
<dbReference type="RefSeq" id="WP_089370161.1">
    <property type="nucleotide sequence ID" value="NZ_BMEP01000002.1"/>
</dbReference>
<gene>
    <name evidence="7" type="ORF">SAMN06265376_101848</name>
</gene>
<name>A0A238W9N3_9FLAO</name>
<dbReference type="Pfam" id="PF00704">
    <property type="entry name" value="Glyco_hydro_18"/>
    <property type="match status" value="1"/>
</dbReference>
<dbReference type="Gene3D" id="3.20.20.80">
    <property type="entry name" value="Glycosidases"/>
    <property type="match status" value="1"/>
</dbReference>
<protein>
    <recommendedName>
        <fullName evidence="1">chitinase</fullName>
        <ecNumber evidence="1">3.2.1.14</ecNumber>
    </recommendedName>
</protein>
<reference evidence="7 8" key="1">
    <citation type="submission" date="2017-06" db="EMBL/GenBank/DDBJ databases">
        <authorList>
            <person name="Kim H.J."/>
            <person name="Triplett B.A."/>
        </authorList>
    </citation>
    <scope>NUCLEOTIDE SEQUENCE [LARGE SCALE GENOMIC DNA]</scope>
    <source>
        <strain evidence="7 8">DSM 25597</strain>
    </source>
</reference>
<evidence type="ECO:0000256" key="1">
    <source>
        <dbReference type="ARBA" id="ARBA00012729"/>
    </source>
</evidence>
<dbReference type="GO" id="GO:0008061">
    <property type="term" value="F:chitin binding"/>
    <property type="evidence" value="ECO:0007669"/>
    <property type="project" value="InterPro"/>
</dbReference>
<dbReference type="PROSITE" id="PS01095">
    <property type="entry name" value="GH18_1"/>
    <property type="match status" value="1"/>
</dbReference>
<comment type="similarity">
    <text evidence="5">Belongs to the glycosyl hydrolase 18 family.</text>
</comment>
<dbReference type="OrthoDB" id="9775889at2"/>
<evidence type="ECO:0000256" key="5">
    <source>
        <dbReference type="RuleBase" id="RU004453"/>
    </source>
</evidence>
<dbReference type="InterPro" id="IPR011583">
    <property type="entry name" value="Chitinase_II/V-like_cat"/>
</dbReference>
<dbReference type="Proteomes" id="UP000198379">
    <property type="component" value="Unassembled WGS sequence"/>
</dbReference>
<keyword evidence="8" id="KW-1185">Reference proteome</keyword>
<keyword evidence="3 4" id="KW-0326">Glycosidase</keyword>
<dbReference type="AlphaFoldDB" id="A0A238W9N3"/>
<proteinExistence type="inferred from homology"/>
<evidence type="ECO:0000256" key="3">
    <source>
        <dbReference type="ARBA" id="ARBA00023295"/>
    </source>
</evidence>
<organism evidence="7 8">
    <name type="scientific">Dokdonia pacifica</name>
    <dbReference type="NCBI Taxonomy" id="1627892"/>
    <lineage>
        <taxon>Bacteria</taxon>
        <taxon>Pseudomonadati</taxon>
        <taxon>Bacteroidota</taxon>
        <taxon>Flavobacteriia</taxon>
        <taxon>Flavobacteriales</taxon>
        <taxon>Flavobacteriaceae</taxon>
        <taxon>Dokdonia</taxon>
    </lineage>
</organism>
<evidence type="ECO:0000256" key="4">
    <source>
        <dbReference type="RuleBase" id="RU000489"/>
    </source>
</evidence>
<dbReference type="EC" id="3.2.1.14" evidence="1"/>
<evidence type="ECO:0000256" key="2">
    <source>
        <dbReference type="ARBA" id="ARBA00022801"/>
    </source>
</evidence>
<evidence type="ECO:0000313" key="7">
    <source>
        <dbReference type="EMBL" id="SNR43305.1"/>
    </source>
</evidence>
<keyword evidence="2 4" id="KW-0378">Hydrolase</keyword>
<sequence length="287" mass="30913">MSKLISYYNNGSIALSSAVHLPYTTLILAFLYTNENDPLSLQIGGGMAASTSPPKLTQHTIDAIATLKANDQKVLISFGGGQMTSNAYNGIVGSETKLAQSIAAFVKEYNLDGVDLDFEDTLAFMGKATYNGVNLLVNLTKALRQELPSPQYVITHAPQPPYLQVGSGMDGYVSIMEQVGGQIDWLNVQFYNNPPWSANPPEIISAYDTFSQLKGMSPEKLMIGLPVTSHDAGSGYMPVDEIVTEIIKPIQQSGVLGGMMNWQFSSDTNGDWATTIGDALTQKDAIS</sequence>
<dbReference type="GO" id="GO:0005975">
    <property type="term" value="P:carbohydrate metabolic process"/>
    <property type="evidence" value="ECO:0007669"/>
    <property type="project" value="InterPro"/>
</dbReference>
<dbReference type="PROSITE" id="PS51910">
    <property type="entry name" value="GH18_2"/>
    <property type="match status" value="1"/>
</dbReference>
<evidence type="ECO:0000313" key="8">
    <source>
        <dbReference type="Proteomes" id="UP000198379"/>
    </source>
</evidence>
<dbReference type="SUPFAM" id="SSF51445">
    <property type="entry name" value="(Trans)glycosidases"/>
    <property type="match status" value="1"/>
</dbReference>
<feature type="domain" description="GH18" evidence="6">
    <location>
        <begin position="2"/>
        <end position="283"/>
    </location>
</feature>
<dbReference type="PANTHER" id="PTHR45708">
    <property type="entry name" value="ENDOCHITINASE"/>
    <property type="match status" value="1"/>
</dbReference>
<dbReference type="EMBL" id="FZNY01000001">
    <property type="protein sequence ID" value="SNR43305.1"/>
    <property type="molecule type" value="Genomic_DNA"/>
</dbReference>
<evidence type="ECO:0000259" key="6">
    <source>
        <dbReference type="PROSITE" id="PS51910"/>
    </source>
</evidence>
<dbReference type="InterPro" id="IPR017853">
    <property type="entry name" value="GH"/>
</dbReference>
<dbReference type="InterPro" id="IPR001579">
    <property type="entry name" value="Glyco_hydro_18_chit_AS"/>
</dbReference>
<dbReference type="GO" id="GO:0008843">
    <property type="term" value="F:endochitinase activity"/>
    <property type="evidence" value="ECO:0007669"/>
    <property type="project" value="UniProtKB-EC"/>
</dbReference>
<accession>A0A238W9N3</accession>
<dbReference type="InterPro" id="IPR050542">
    <property type="entry name" value="Glycosyl_Hydrlase18_Chitinase"/>
</dbReference>
<dbReference type="PANTHER" id="PTHR45708:SF49">
    <property type="entry name" value="ENDOCHITINASE"/>
    <property type="match status" value="1"/>
</dbReference>